<dbReference type="InterPro" id="IPR010432">
    <property type="entry name" value="RDD"/>
</dbReference>
<feature type="transmembrane region" description="Helical" evidence="5">
    <location>
        <begin position="81"/>
        <end position="99"/>
    </location>
</feature>
<evidence type="ECO:0000256" key="4">
    <source>
        <dbReference type="ARBA" id="ARBA00023136"/>
    </source>
</evidence>
<evidence type="ECO:0000313" key="8">
    <source>
        <dbReference type="Proteomes" id="UP000185192"/>
    </source>
</evidence>
<dbReference type="EMBL" id="FSQW01000001">
    <property type="protein sequence ID" value="SIN59806.1"/>
    <property type="molecule type" value="Genomic_DNA"/>
</dbReference>
<dbReference type="Pfam" id="PF06271">
    <property type="entry name" value="RDD"/>
    <property type="match status" value="1"/>
</dbReference>
<protein>
    <submittedName>
        <fullName evidence="7">Uncharacterized membrane protein YckC, RDD family</fullName>
    </submittedName>
</protein>
<evidence type="ECO:0000256" key="1">
    <source>
        <dbReference type="ARBA" id="ARBA00004141"/>
    </source>
</evidence>
<dbReference type="RefSeq" id="WP_074203431.1">
    <property type="nucleotide sequence ID" value="NZ_FSQW01000001.1"/>
</dbReference>
<name>A0A1N6CMT7_9SPHN</name>
<dbReference type="STRING" id="1123272.SAMN02745824_0343"/>
<sequence length="320" mass="35012">MSNSAADPWVRRSADPKLDRVMISPEGVPLNVSIAAAGARAGALALDIVIIGALIIGVSLLGFLVFLGMDSAFGTDTLNQASPLMNVVVIIWIIAVFLFRNAYFLYFELGDRAATWGKRAVGIRVAARDGGRLTAEAVIARNIVRDIELFLPLVFMTSGEASGSMTDFTAWAGLMWVLMFLLFPLFNRDRLRCGDLIAGTWVIQSNRRKLGTLVAPAPQMTVDEQTGTTTGSRYQFSEADLSVYGEYELQTLENVLRTGSDDALETVAASICAKIGWEPGSGDERAFLEAYYTALRAKLERGMRFGKRRKDKFSEETGRS</sequence>
<evidence type="ECO:0000256" key="2">
    <source>
        <dbReference type="ARBA" id="ARBA00022692"/>
    </source>
</evidence>
<evidence type="ECO:0000313" key="7">
    <source>
        <dbReference type="EMBL" id="SIN59806.1"/>
    </source>
</evidence>
<dbReference type="OrthoDB" id="9787732at2"/>
<reference evidence="8" key="1">
    <citation type="submission" date="2016-11" db="EMBL/GenBank/DDBJ databases">
        <authorList>
            <person name="Varghese N."/>
            <person name="Submissions S."/>
        </authorList>
    </citation>
    <scope>NUCLEOTIDE SEQUENCE [LARGE SCALE GENOMIC DNA]</scope>
    <source>
        <strain evidence="8">DSM 22363</strain>
    </source>
</reference>
<proteinExistence type="predicted"/>
<dbReference type="AlphaFoldDB" id="A0A1N6CMT7"/>
<keyword evidence="8" id="KW-1185">Reference proteome</keyword>
<dbReference type="PANTHER" id="PTHR38480:SF1">
    <property type="entry name" value="SLR0254 PROTEIN"/>
    <property type="match status" value="1"/>
</dbReference>
<keyword evidence="3 5" id="KW-1133">Transmembrane helix</keyword>
<feature type="transmembrane region" description="Helical" evidence="5">
    <location>
        <begin position="168"/>
        <end position="186"/>
    </location>
</feature>
<organism evidence="7 8">
    <name type="scientific">Parasphingorhabdus marina DSM 22363</name>
    <dbReference type="NCBI Taxonomy" id="1123272"/>
    <lineage>
        <taxon>Bacteria</taxon>
        <taxon>Pseudomonadati</taxon>
        <taxon>Pseudomonadota</taxon>
        <taxon>Alphaproteobacteria</taxon>
        <taxon>Sphingomonadales</taxon>
        <taxon>Sphingomonadaceae</taxon>
        <taxon>Parasphingorhabdus</taxon>
    </lineage>
</organism>
<dbReference type="GO" id="GO:0016020">
    <property type="term" value="C:membrane"/>
    <property type="evidence" value="ECO:0007669"/>
    <property type="project" value="UniProtKB-SubCell"/>
</dbReference>
<feature type="domain" description="RDD" evidence="6">
    <location>
        <begin position="35"/>
        <end position="199"/>
    </location>
</feature>
<keyword evidence="2 5" id="KW-0812">Transmembrane</keyword>
<comment type="subcellular location">
    <subcellularLocation>
        <location evidence="1">Membrane</location>
        <topology evidence="1">Multi-pass membrane protein</topology>
    </subcellularLocation>
</comment>
<accession>A0A1N6CMT7</accession>
<evidence type="ECO:0000256" key="3">
    <source>
        <dbReference type="ARBA" id="ARBA00022989"/>
    </source>
</evidence>
<evidence type="ECO:0000256" key="5">
    <source>
        <dbReference type="SAM" id="Phobius"/>
    </source>
</evidence>
<evidence type="ECO:0000259" key="6">
    <source>
        <dbReference type="Pfam" id="PF06271"/>
    </source>
</evidence>
<feature type="transmembrane region" description="Helical" evidence="5">
    <location>
        <begin position="48"/>
        <end position="69"/>
    </location>
</feature>
<keyword evidence="4 5" id="KW-0472">Membrane</keyword>
<dbReference type="PANTHER" id="PTHR38480">
    <property type="entry name" value="SLR0254 PROTEIN"/>
    <property type="match status" value="1"/>
</dbReference>
<dbReference type="Proteomes" id="UP000185192">
    <property type="component" value="Unassembled WGS sequence"/>
</dbReference>
<gene>
    <name evidence="7" type="ORF">SAMN02745824_0343</name>
</gene>